<reference evidence="2" key="2">
    <citation type="submission" date="2021-10" db="EMBL/GenBank/DDBJ databases">
        <title>Phylogenomics reveals ancestral predisposition of the termite-cultivated fungus Termitomyces towards a domesticated lifestyle.</title>
        <authorList>
            <person name="Auxier B."/>
            <person name="Grum-Grzhimaylo A."/>
            <person name="Cardenas M.E."/>
            <person name="Lodge J.D."/>
            <person name="Laessoe T."/>
            <person name="Pedersen O."/>
            <person name="Smith M.E."/>
            <person name="Kuyper T.W."/>
            <person name="Franco-Molano E.A."/>
            <person name="Baroni T.J."/>
            <person name="Aanen D.K."/>
        </authorList>
    </citation>
    <scope>NUCLEOTIDE SEQUENCE</scope>
    <source>
        <strain evidence="2">D49</strain>
    </source>
</reference>
<proteinExistence type="predicted"/>
<feature type="compositionally biased region" description="Polar residues" evidence="1">
    <location>
        <begin position="393"/>
        <end position="413"/>
    </location>
</feature>
<evidence type="ECO:0000313" key="2">
    <source>
        <dbReference type="EMBL" id="KAG5654225.1"/>
    </source>
</evidence>
<sequence>MGESLQQIRDSIQDALDDLSSTRSSSDTKSLALHRLEQHLAEACVPKDPSGALHNFNALQYTFECNVPSRLLAWISVSTVALESITNKGSMDKERESQAANLAAQLSLSLSLIQGVTLNHSASKIYLGRKPATGVSSFVSAFRDYTDVELIAVSDFGTSTTFVVESNGVQAVVKILKRAGTPREVRMKCLEFLYFYLLDETPGSQEATPVQVSPPTVPTSPVKPSKPYLSSGRPLRPSSRFGSGSSEFSFPSIAPSSSIPSLASSLAGRSTSGSSTQSFTSASSIASGSTAPTSVSSSPPKASSSMLPPQTPPSSPPLSSRVTVPPPLQARSLMMLRKEVDYEPQSPKKAQVSRLGVGGSSRHAPGKSISKSRLTSGSEDDCQRYSHVPITPTRRNSSQSGENDVSSQPLSQSRSRKVRTTEEKREFLGTMLGNVDALVEGVRKAGIWGLG</sequence>
<dbReference type="InterPro" id="IPR012535">
    <property type="entry name" value="Cell_div_Cdc14"/>
</dbReference>
<dbReference type="Pfam" id="PF08045">
    <property type="entry name" value="CDC14"/>
    <property type="match status" value="1"/>
</dbReference>
<accession>A0A9P7KMW8</accession>
<dbReference type="Proteomes" id="UP000717328">
    <property type="component" value="Unassembled WGS sequence"/>
</dbReference>
<dbReference type="EMBL" id="JABCKI010000015">
    <property type="protein sequence ID" value="KAG5654225.1"/>
    <property type="molecule type" value="Genomic_DNA"/>
</dbReference>
<feature type="region of interest" description="Disordered" evidence="1">
    <location>
        <begin position="205"/>
        <end position="247"/>
    </location>
</feature>
<keyword evidence="3" id="KW-1185">Reference proteome</keyword>
<dbReference type="AlphaFoldDB" id="A0A9P7KMW8"/>
<reference evidence="2" key="1">
    <citation type="submission" date="2021-02" db="EMBL/GenBank/DDBJ databases">
        <authorList>
            <person name="Nieuwenhuis M."/>
            <person name="Van De Peppel L.J.J."/>
        </authorList>
    </citation>
    <scope>NUCLEOTIDE SEQUENCE</scope>
    <source>
        <strain evidence="2">D49</strain>
    </source>
</reference>
<feature type="region of interest" description="Disordered" evidence="1">
    <location>
        <begin position="341"/>
        <end position="422"/>
    </location>
</feature>
<comment type="caution">
    <text evidence="2">The sequence shown here is derived from an EMBL/GenBank/DDBJ whole genome shotgun (WGS) entry which is preliminary data.</text>
</comment>
<dbReference type="OrthoDB" id="5357220at2759"/>
<gene>
    <name evidence="2" type="ORF">H0H81_005912</name>
</gene>
<organism evidence="2 3">
    <name type="scientific">Sphagnurus paluster</name>
    <dbReference type="NCBI Taxonomy" id="117069"/>
    <lineage>
        <taxon>Eukaryota</taxon>
        <taxon>Fungi</taxon>
        <taxon>Dikarya</taxon>
        <taxon>Basidiomycota</taxon>
        <taxon>Agaricomycotina</taxon>
        <taxon>Agaricomycetes</taxon>
        <taxon>Agaricomycetidae</taxon>
        <taxon>Agaricales</taxon>
        <taxon>Tricholomatineae</taxon>
        <taxon>Lyophyllaceae</taxon>
        <taxon>Sphagnurus</taxon>
    </lineage>
</organism>
<dbReference type="PANTHER" id="PTHR34065:SF1">
    <property type="entry name" value="CELL DIVISION CONTROL PROTEIN 14"/>
    <property type="match status" value="1"/>
</dbReference>
<dbReference type="PANTHER" id="PTHR34065">
    <property type="entry name" value="CELL DIVISION CONTROL PROTEIN 14"/>
    <property type="match status" value="1"/>
</dbReference>
<protein>
    <submittedName>
        <fullName evidence="2">Uncharacterized protein</fullName>
    </submittedName>
</protein>
<feature type="region of interest" description="Disordered" evidence="1">
    <location>
        <begin position="261"/>
        <end position="325"/>
    </location>
</feature>
<name>A0A9P7KMW8_9AGAR</name>
<evidence type="ECO:0000313" key="3">
    <source>
        <dbReference type="Proteomes" id="UP000717328"/>
    </source>
</evidence>
<feature type="compositionally biased region" description="Low complexity" evidence="1">
    <location>
        <begin position="208"/>
        <end position="247"/>
    </location>
</feature>
<feature type="compositionally biased region" description="Low complexity" evidence="1">
    <location>
        <begin position="261"/>
        <end position="308"/>
    </location>
</feature>
<evidence type="ECO:0000256" key="1">
    <source>
        <dbReference type="SAM" id="MobiDB-lite"/>
    </source>
</evidence>